<keyword evidence="3" id="KW-1185">Reference proteome</keyword>
<reference evidence="2 3" key="1">
    <citation type="submission" date="2016-03" db="EMBL/GenBank/DDBJ databases">
        <title>EvidentialGene: Evidence-directed Construction of Genes on Genomes.</title>
        <authorList>
            <person name="Gilbert D.G."/>
            <person name="Choi J.-H."/>
            <person name="Mockaitis K."/>
            <person name="Colbourne J."/>
            <person name="Pfrender M."/>
        </authorList>
    </citation>
    <scope>NUCLEOTIDE SEQUENCE [LARGE SCALE GENOMIC DNA]</scope>
    <source>
        <strain evidence="2 3">Xinb3</strain>
        <tissue evidence="2">Complete organism</tissue>
    </source>
</reference>
<dbReference type="Proteomes" id="UP000076858">
    <property type="component" value="Unassembled WGS sequence"/>
</dbReference>
<evidence type="ECO:0000313" key="2">
    <source>
        <dbReference type="EMBL" id="KZS01991.1"/>
    </source>
</evidence>
<name>A0A162C860_9CRUS</name>
<proteinExistence type="predicted"/>
<comment type="caution">
    <text evidence="2">The sequence shown here is derived from an EMBL/GenBank/DDBJ whole genome shotgun (WGS) entry which is preliminary data.</text>
</comment>
<accession>A0A162C860</accession>
<feature type="non-terminal residue" evidence="2">
    <location>
        <position position="1"/>
    </location>
</feature>
<evidence type="ECO:0000313" key="3">
    <source>
        <dbReference type="Proteomes" id="UP000076858"/>
    </source>
</evidence>
<feature type="region of interest" description="Disordered" evidence="1">
    <location>
        <begin position="1"/>
        <end position="23"/>
    </location>
</feature>
<gene>
    <name evidence="2" type="ORF">APZ42_001144</name>
</gene>
<sequence>NNTNELTHVQAYQEAKTDEGEKSGLERNYIENKTIIYDARTQTRSEMTEEVDKFKAKLKTARF</sequence>
<dbReference type="AlphaFoldDB" id="A0A162C860"/>
<organism evidence="2 3">
    <name type="scientific">Daphnia magna</name>
    <dbReference type="NCBI Taxonomy" id="35525"/>
    <lineage>
        <taxon>Eukaryota</taxon>
        <taxon>Metazoa</taxon>
        <taxon>Ecdysozoa</taxon>
        <taxon>Arthropoda</taxon>
        <taxon>Crustacea</taxon>
        <taxon>Branchiopoda</taxon>
        <taxon>Diplostraca</taxon>
        <taxon>Cladocera</taxon>
        <taxon>Anomopoda</taxon>
        <taxon>Daphniidae</taxon>
        <taxon>Daphnia</taxon>
    </lineage>
</organism>
<protein>
    <submittedName>
        <fullName evidence="2">Uncharacterized protein</fullName>
    </submittedName>
</protein>
<evidence type="ECO:0000256" key="1">
    <source>
        <dbReference type="SAM" id="MobiDB-lite"/>
    </source>
</evidence>
<dbReference type="EMBL" id="LRGB01005600">
    <property type="protein sequence ID" value="KZS01991.1"/>
    <property type="molecule type" value="Genomic_DNA"/>
</dbReference>